<dbReference type="PANTHER" id="PTHR22677:SF4">
    <property type="entry name" value="USHER SYNDROME TYPE-1G PROTEIN-LIKE PROTEIN"/>
    <property type="match status" value="1"/>
</dbReference>
<dbReference type="PROSITE" id="PS50297">
    <property type="entry name" value="ANK_REP_REGION"/>
    <property type="match status" value="1"/>
</dbReference>
<sequence>MPGVPMCPVCRGSKQKCVPVNRTWITGGRQDKCERCTQFNHECGPHEYPPPRSRAPRRPGSRVDATPASVPQQIEVPKDMPELKQELRRRLRVLEMQVEATMKLQVALDYSIPGLHRDENINAELFSSRNANVRILTLMPAQAEVLADRLAGCGETEIAEAAYNRILNAYREFWKLDIKAFHETKSLLKKLADMLWSTGEHIRAESLVWEALSLRDVPGQALPSDLDLLKSLARSLPRTCSDISKSIQSTVDGFIPSHLVSPLPPLQCMMQSPFASTVSGSPFHKGIFPGTSITQDVPPILGGIDTVMDFLRVLPVEALEARDIYGQSPFYMASSLRMEGLGRGILRRLGETSGQCTQYHLNNRDLSGQTVLGASILGGCSLQYIRFLIECGSHVDPKPLMPLPFTPLQAAAMSGSLDIVCLLLDNGAEVDRVYLQNKTPLALAEEAGHVEVVQRLSNATIGHSSSPTFDLSWSPG</sequence>
<dbReference type="Gene3D" id="1.25.40.20">
    <property type="entry name" value="Ankyrin repeat-containing domain"/>
    <property type="match status" value="1"/>
</dbReference>
<dbReference type="InterPro" id="IPR002110">
    <property type="entry name" value="Ankyrin_rpt"/>
</dbReference>
<dbReference type="SMART" id="SM00248">
    <property type="entry name" value="ANK"/>
    <property type="match status" value="2"/>
</dbReference>
<organism evidence="3 4">
    <name type="scientific">Hyaloscypha bicolor E</name>
    <dbReference type="NCBI Taxonomy" id="1095630"/>
    <lineage>
        <taxon>Eukaryota</taxon>
        <taxon>Fungi</taxon>
        <taxon>Dikarya</taxon>
        <taxon>Ascomycota</taxon>
        <taxon>Pezizomycotina</taxon>
        <taxon>Leotiomycetes</taxon>
        <taxon>Helotiales</taxon>
        <taxon>Hyaloscyphaceae</taxon>
        <taxon>Hyaloscypha</taxon>
        <taxon>Hyaloscypha bicolor</taxon>
    </lineage>
</organism>
<keyword evidence="1" id="KW-0040">ANK repeat</keyword>
<reference evidence="3 4" key="1">
    <citation type="submission" date="2016-04" db="EMBL/GenBank/DDBJ databases">
        <title>A degradative enzymes factory behind the ericoid mycorrhizal symbiosis.</title>
        <authorList>
            <consortium name="DOE Joint Genome Institute"/>
            <person name="Martino E."/>
            <person name="Morin E."/>
            <person name="Grelet G."/>
            <person name="Kuo A."/>
            <person name="Kohler A."/>
            <person name="Daghino S."/>
            <person name="Barry K."/>
            <person name="Choi C."/>
            <person name="Cichocki N."/>
            <person name="Clum A."/>
            <person name="Copeland A."/>
            <person name="Hainaut M."/>
            <person name="Haridas S."/>
            <person name="Labutti K."/>
            <person name="Lindquist E."/>
            <person name="Lipzen A."/>
            <person name="Khouja H.-R."/>
            <person name="Murat C."/>
            <person name="Ohm R."/>
            <person name="Olson A."/>
            <person name="Spatafora J."/>
            <person name="Veneault-Fourrey C."/>
            <person name="Henrissat B."/>
            <person name="Grigoriev I."/>
            <person name="Martin F."/>
            <person name="Perotto S."/>
        </authorList>
    </citation>
    <scope>NUCLEOTIDE SEQUENCE [LARGE SCALE GENOMIC DNA]</scope>
    <source>
        <strain evidence="3 4">E</strain>
    </source>
</reference>
<evidence type="ECO:0000313" key="4">
    <source>
        <dbReference type="Proteomes" id="UP000235371"/>
    </source>
</evidence>
<dbReference type="STRING" id="1095630.A0A2J6TLS6"/>
<dbReference type="InParanoid" id="A0A2J6TLS6"/>
<dbReference type="GeneID" id="36590721"/>
<dbReference type="PROSITE" id="PS50088">
    <property type="entry name" value="ANK_REPEAT"/>
    <property type="match status" value="1"/>
</dbReference>
<dbReference type="Pfam" id="PF12796">
    <property type="entry name" value="Ank_2"/>
    <property type="match status" value="1"/>
</dbReference>
<dbReference type="RefSeq" id="XP_024740836.1">
    <property type="nucleotide sequence ID" value="XM_024882644.1"/>
</dbReference>
<proteinExistence type="predicted"/>
<dbReference type="InterPro" id="IPR036770">
    <property type="entry name" value="Ankyrin_rpt-contain_sf"/>
</dbReference>
<accession>A0A2J6TLS6</accession>
<feature type="repeat" description="ANK" evidence="1">
    <location>
        <begin position="403"/>
        <end position="431"/>
    </location>
</feature>
<gene>
    <name evidence="3" type="ORF">K444DRAFT_626417</name>
</gene>
<dbReference type="OrthoDB" id="539213at2759"/>
<dbReference type="Proteomes" id="UP000235371">
    <property type="component" value="Unassembled WGS sequence"/>
</dbReference>
<dbReference type="AlphaFoldDB" id="A0A2J6TLS6"/>
<dbReference type="PANTHER" id="PTHR22677">
    <property type="entry name" value="ANKYRIN REPEAT DOMAIN-CONTAINING PROTEIN 60"/>
    <property type="match status" value="1"/>
</dbReference>
<dbReference type="InterPro" id="IPR039323">
    <property type="entry name" value="ANKRD_45/46/60"/>
</dbReference>
<name>A0A2J6TLS6_9HELO</name>
<feature type="region of interest" description="Disordered" evidence="2">
    <location>
        <begin position="44"/>
        <end position="69"/>
    </location>
</feature>
<dbReference type="SUPFAM" id="SSF48403">
    <property type="entry name" value="Ankyrin repeat"/>
    <property type="match status" value="1"/>
</dbReference>
<evidence type="ECO:0000256" key="2">
    <source>
        <dbReference type="SAM" id="MobiDB-lite"/>
    </source>
</evidence>
<protein>
    <submittedName>
        <fullName evidence="3">Uncharacterized protein</fullName>
    </submittedName>
</protein>
<evidence type="ECO:0000256" key="1">
    <source>
        <dbReference type="PROSITE-ProRule" id="PRU00023"/>
    </source>
</evidence>
<dbReference type="EMBL" id="KZ613777">
    <property type="protein sequence ID" value="PMD63932.1"/>
    <property type="molecule type" value="Genomic_DNA"/>
</dbReference>
<evidence type="ECO:0000313" key="3">
    <source>
        <dbReference type="EMBL" id="PMD63932.1"/>
    </source>
</evidence>
<keyword evidence="4" id="KW-1185">Reference proteome</keyword>